<reference evidence="7 8" key="1">
    <citation type="submission" date="2014-03" db="EMBL/GenBank/DDBJ databases">
        <title>Genome sequence of Mycoplasma ovipneumoniae strain 14811.</title>
        <authorList>
            <person name="Sirand-Pugnet P."/>
            <person name="Breton M."/>
            <person name="Dordet-Frisoni E."/>
            <person name="Baranowski E."/>
            <person name="Barre A."/>
            <person name="Couture C."/>
            <person name="Dupuy V."/>
            <person name="Gaurivaud P."/>
            <person name="Jacob D."/>
            <person name="Lemaitre C."/>
            <person name="Manso-Silvan L."/>
            <person name="Nikolski M."/>
            <person name="Nouvel L.-X."/>
            <person name="Poumarat F."/>
            <person name="Tardy F."/>
            <person name="Thebault P."/>
            <person name="Theil S."/>
            <person name="Citti C."/>
            <person name="Thiaucourt F."/>
            <person name="Blanchard A."/>
        </authorList>
    </citation>
    <scope>NUCLEOTIDE SEQUENCE [LARGE SCALE GENOMIC DNA]</scope>
    <source>
        <strain evidence="7 8">14811</strain>
    </source>
</reference>
<evidence type="ECO:0000256" key="3">
    <source>
        <dbReference type="ARBA" id="ARBA00022578"/>
    </source>
</evidence>
<protein>
    <recommendedName>
        <fullName evidence="6">Mutator family transposase</fullName>
    </recommendedName>
</protein>
<dbReference type="Pfam" id="PF00872">
    <property type="entry name" value="Transposase_mut"/>
    <property type="match status" value="1"/>
</dbReference>
<keyword evidence="6" id="KW-0814">Transposable element</keyword>
<dbReference type="AlphaFoldDB" id="A0A014NRA0"/>
<dbReference type="GO" id="GO:0006313">
    <property type="term" value="P:DNA transposition"/>
    <property type="evidence" value="ECO:0007669"/>
    <property type="project" value="UniProtKB-UniRule"/>
</dbReference>
<dbReference type="RefSeq" id="WP_052328364.1">
    <property type="nucleotide sequence ID" value="NZ_JFAD01000008.1"/>
</dbReference>
<dbReference type="PANTHER" id="PTHR33217">
    <property type="entry name" value="TRANSPOSASE FOR INSERTION SEQUENCE ELEMENT IS1081"/>
    <property type="match status" value="1"/>
</dbReference>
<evidence type="ECO:0000256" key="6">
    <source>
        <dbReference type="RuleBase" id="RU365089"/>
    </source>
</evidence>
<dbReference type="InterPro" id="IPR001207">
    <property type="entry name" value="Transposase_mutator"/>
</dbReference>
<gene>
    <name evidence="7" type="ORF">MOVI_0700</name>
</gene>
<evidence type="ECO:0000256" key="4">
    <source>
        <dbReference type="ARBA" id="ARBA00023125"/>
    </source>
</evidence>
<dbReference type="Proteomes" id="UP000020977">
    <property type="component" value="Unassembled WGS sequence"/>
</dbReference>
<evidence type="ECO:0000256" key="1">
    <source>
        <dbReference type="ARBA" id="ARBA00002190"/>
    </source>
</evidence>
<comment type="function">
    <text evidence="1 6">Required for the transposition of the insertion element.</text>
</comment>
<dbReference type="GO" id="GO:0003677">
    <property type="term" value="F:DNA binding"/>
    <property type="evidence" value="ECO:0007669"/>
    <property type="project" value="UniProtKB-UniRule"/>
</dbReference>
<proteinExistence type="inferred from homology"/>
<dbReference type="EMBL" id="JFAD01000008">
    <property type="protein sequence ID" value="EXU61402.1"/>
    <property type="molecule type" value="Genomic_DNA"/>
</dbReference>
<evidence type="ECO:0000256" key="5">
    <source>
        <dbReference type="ARBA" id="ARBA00023172"/>
    </source>
</evidence>
<organism evidence="7 8">
    <name type="scientific">Mesomycoplasma ovipneumoniae 14811</name>
    <dbReference type="NCBI Taxonomy" id="1188239"/>
    <lineage>
        <taxon>Bacteria</taxon>
        <taxon>Bacillati</taxon>
        <taxon>Mycoplasmatota</taxon>
        <taxon>Mycoplasmoidales</taxon>
        <taxon>Metamycoplasmataceae</taxon>
        <taxon>Mesomycoplasma</taxon>
    </lineage>
</organism>
<sequence>MKKKQKQLSPFELEIEKFAKKYVDSEEYKKEDSRNKISVIFEAFAQELSKVELNQHLDYEKSNQSKNLGHIEEQVISLFASGLPYQNIANAIKIIYEKEVSIAWISSVIDKVLPEIKKWKSQKIENFYPILYIDGMFFDVKENGVFVKKSLYLILAIDWQGYKKALGFWIKNSESASNWLDVFSELKTRGLEDVLIIPCDNLSGISQAIEAVFPQTDIQKCVIQQVRNSLLKVSYKDKKDFASDMKSIYQAINQESAMQNLDEFAKKWDQKYPSIIKSWYENFAELTTFFKYPNELRQSIYTTNPIKSVIKLIRQNTETNGEIQSVDDLSKITYLTLQNVSKKWQRQVENWDIIKKQLEITFSNRLNNVKLN</sequence>
<keyword evidence="4 6" id="KW-0238">DNA-binding</keyword>
<keyword evidence="3 6" id="KW-0815">Transposition</keyword>
<dbReference type="GO" id="GO:0004803">
    <property type="term" value="F:transposase activity"/>
    <property type="evidence" value="ECO:0007669"/>
    <property type="project" value="UniProtKB-UniRule"/>
</dbReference>
<name>A0A014NRA0_9BACT</name>
<evidence type="ECO:0000313" key="8">
    <source>
        <dbReference type="Proteomes" id="UP000020977"/>
    </source>
</evidence>
<dbReference type="eggNOG" id="COG3328">
    <property type="taxonomic scope" value="Bacteria"/>
</dbReference>
<comment type="similarity">
    <text evidence="2 6">Belongs to the transposase mutator family.</text>
</comment>
<evidence type="ECO:0000256" key="2">
    <source>
        <dbReference type="ARBA" id="ARBA00010961"/>
    </source>
</evidence>
<keyword evidence="5 6" id="KW-0233">DNA recombination</keyword>
<comment type="caution">
    <text evidence="7">The sequence shown here is derived from an EMBL/GenBank/DDBJ whole genome shotgun (WGS) entry which is preliminary data.</text>
</comment>
<evidence type="ECO:0000313" key="7">
    <source>
        <dbReference type="EMBL" id="EXU61402.1"/>
    </source>
</evidence>
<dbReference type="PANTHER" id="PTHR33217:SF8">
    <property type="entry name" value="MUTATOR FAMILY TRANSPOSASE"/>
    <property type="match status" value="1"/>
</dbReference>
<accession>A0A014NRA0</accession>
<dbReference type="NCBIfam" id="NF033543">
    <property type="entry name" value="transpos_IS256"/>
    <property type="match status" value="1"/>
</dbReference>